<evidence type="ECO:0000256" key="4">
    <source>
        <dbReference type="ARBA" id="ARBA00022525"/>
    </source>
</evidence>
<dbReference type="OrthoDB" id="187139at2759"/>
<keyword evidence="12" id="KW-1185">Reference proteome</keyword>
<dbReference type="InterPro" id="IPR006626">
    <property type="entry name" value="PbH1"/>
</dbReference>
<keyword evidence="3" id="KW-0134">Cell wall</keyword>
<dbReference type="Pfam" id="PF00295">
    <property type="entry name" value="Glyco_hydro_28"/>
    <property type="match status" value="1"/>
</dbReference>
<keyword evidence="6 9" id="KW-0326">Glycosidase</keyword>
<evidence type="ECO:0000313" key="11">
    <source>
        <dbReference type="EMBL" id="KAB1216145.1"/>
    </source>
</evidence>
<keyword evidence="10" id="KW-0732">Signal</keyword>
<evidence type="ECO:0000256" key="2">
    <source>
        <dbReference type="ARBA" id="ARBA00008834"/>
    </source>
</evidence>
<dbReference type="Gene3D" id="2.160.20.10">
    <property type="entry name" value="Single-stranded right-handed beta-helix, Pectin lyase-like"/>
    <property type="match status" value="1"/>
</dbReference>
<sequence length="579" mass="64285">MGSKFAFAWVFSLLSLLVWVTVADHEGKPKFFNVMEYGAVADGATDNSEAFLKAWKDACNWEGRARVWIPRGTFMVNSVTFKGRCKGRMAFVIKGILKAPIDPTKFKTEEWIHFRYVDNLTVSGGGTLDGQGQVAWAFNDCSKNSKCQALPATLRLDFVSNSRVHNLRSVNSKSVHLVIFGCQNVNVSKTRLSAPGDSPNTDGIKIGSSQSIRISRARISTGDDCIAMLSGTKKVHISEVVCGPGHGISVGSLGQHGDEEGVSGVVVKNCTFRGTSNGVRIKTWASPAVSEAANFLYENIFMDHVLYPIVIDQEYCPHRASCYQQPSRVQISNVTYRNIWGSSDSKVPVTLRCSQSRPCRNVLLEDINLAYSGNEGRATALCSHETHQTVISRTHDGHMVGNPDLSNLAPLRFRWDDVTNLFDDHKDLSTLARTLLFLSLAPLRLLQNTFVHMLHSLLRRAGLGISIQEIRASRKHPIAIFQLQVSNHELQLMLSGRITRGLTGVFEGLTLQIQPDTRYINIKVAKFNKIQDIPSSRLLEDVEEHHLRETQHIMGWVTGFLSSGGTRNAIERAQILKEK</sequence>
<dbReference type="GO" id="GO:0005975">
    <property type="term" value="P:carbohydrate metabolic process"/>
    <property type="evidence" value="ECO:0007669"/>
    <property type="project" value="InterPro"/>
</dbReference>
<evidence type="ECO:0000256" key="8">
    <source>
        <dbReference type="PROSITE-ProRule" id="PRU10052"/>
    </source>
</evidence>
<feature type="signal peptide" evidence="10">
    <location>
        <begin position="1"/>
        <end position="23"/>
    </location>
</feature>
<reference evidence="11 12" key="1">
    <citation type="journal article" date="2019" name="Plant Biotechnol. J.">
        <title>The red bayberry genome and genetic basis of sex determination.</title>
        <authorList>
            <person name="Jia H.M."/>
            <person name="Jia H.J."/>
            <person name="Cai Q.L."/>
            <person name="Wang Y."/>
            <person name="Zhao H.B."/>
            <person name="Yang W.F."/>
            <person name="Wang G.Y."/>
            <person name="Li Y.H."/>
            <person name="Zhan D.L."/>
            <person name="Shen Y.T."/>
            <person name="Niu Q.F."/>
            <person name="Chang L."/>
            <person name="Qiu J."/>
            <person name="Zhao L."/>
            <person name="Xie H.B."/>
            <person name="Fu W.Y."/>
            <person name="Jin J."/>
            <person name="Li X.W."/>
            <person name="Jiao Y."/>
            <person name="Zhou C.C."/>
            <person name="Tu T."/>
            <person name="Chai C.Y."/>
            <person name="Gao J.L."/>
            <person name="Fan L.J."/>
            <person name="van de Weg E."/>
            <person name="Wang J.Y."/>
            <person name="Gao Z.S."/>
        </authorList>
    </citation>
    <scope>NUCLEOTIDE SEQUENCE [LARGE SCALE GENOMIC DNA]</scope>
    <source>
        <tissue evidence="11">Leaves</tissue>
    </source>
</reference>
<evidence type="ECO:0000313" key="12">
    <source>
        <dbReference type="Proteomes" id="UP000516437"/>
    </source>
</evidence>
<keyword evidence="7" id="KW-0961">Cell wall biogenesis/degradation</keyword>
<dbReference type="AlphaFoldDB" id="A0A6A1VTX2"/>
<organism evidence="11 12">
    <name type="scientific">Morella rubra</name>
    <name type="common">Chinese bayberry</name>
    <dbReference type="NCBI Taxonomy" id="262757"/>
    <lineage>
        <taxon>Eukaryota</taxon>
        <taxon>Viridiplantae</taxon>
        <taxon>Streptophyta</taxon>
        <taxon>Embryophyta</taxon>
        <taxon>Tracheophyta</taxon>
        <taxon>Spermatophyta</taxon>
        <taxon>Magnoliopsida</taxon>
        <taxon>eudicotyledons</taxon>
        <taxon>Gunneridae</taxon>
        <taxon>Pentapetalae</taxon>
        <taxon>rosids</taxon>
        <taxon>fabids</taxon>
        <taxon>Fagales</taxon>
        <taxon>Myricaceae</taxon>
        <taxon>Morella</taxon>
    </lineage>
</organism>
<dbReference type="PROSITE" id="PS00502">
    <property type="entry name" value="POLYGALACTURONASE"/>
    <property type="match status" value="1"/>
</dbReference>
<dbReference type="GO" id="GO:0004650">
    <property type="term" value="F:polygalacturonase activity"/>
    <property type="evidence" value="ECO:0007669"/>
    <property type="project" value="InterPro"/>
</dbReference>
<feature type="active site" evidence="8">
    <location>
        <position position="246"/>
    </location>
</feature>
<comment type="subcellular location">
    <subcellularLocation>
        <location evidence="1">Secreted</location>
        <location evidence="1">Cell wall</location>
    </subcellularLocation>
</comment>
<proteinExistence type="inferred from homology"/>
<dbReference type="SMART" id="SM00710">
    <property type="entry name" value="PbH1"/>
    <property type="match status" value="4"/>
</dbReference>
<evidence type="ECO:0000256" key="1">
    <source>
        <dbReference type="ARBA" id="ARBA00004191"/>
    </source>
</evidence>
<dbReference type="InterPro" id="IPR000743">
    <property type="entry name" value="Glyco_hydro_28"/>
</dbReference>
<dbReference type="FunFam" id="2.160.20.10:FF:000004">
    <property type="entry name" value="Pectin lyase-like superfamily protein"/>
    <property type="match status" value="1"/>
</dbReference>
<evidence type="ECO:0000256" key="9">
    <source>
        <dbReference type="RuleBase" id="RU361169"/>
    </source>
</evidence>
<feature type="chain" id="PRO_5025379776" evidence="10">
    <location>
        <begin position="24"/>
        <end position="579"/>
    </location>
</feature>
<evidence type="ECO:0000256" key="3">
    <source>
        <dbReference type="ARBA" id="ARBA00022512"/>
    </source>
</evidence>
<dbReference type="InterPro" id="IPR012334">
    <property type="entry name" value="Pectin_lyas_fold"/>
</dbReference>
<keyword evidence="4" id="KW-0964">Secreted</keyword>
<evidence type="ECO:0000256" key="10">
    <source>
        <dbReference type="SAM" id="SignalP"/>
    </source>
</evidence>
<dbReference type="Proteomes" id="UP000516437">
    <property type="component" value="Chromosome 4"/>
</dbReference>
<dbReference type="SUPFAM" id="SSF51126">
    <property type="entry name" value="Pectin lyase-like"/>
    <property type="match status" value="1"/>
</dbReference>
<accession>A0A6A1VTX2</accession>
<protein>
    <submittedName>
        <fullName evidence="11">Exopolygalacturonase</fullName>
    </submittedName>
</protein>
<dbReference type="EMBL" id="RXIC02000022">
    <property type="protein sequence ID" value="KAB1216145.1"/>
    <property type="molecule type" value="Genomic_DNA"/>
</dbReference>
<comment type="similarity">
    <text evidence="2 9">Belongs to the glycosyl hydrolase 28 family.</text>
</comment>
<evidence type="ECO:0000256" key="7">
    <source>
        <dbReference type="ARBA" id="ARBA00023316"/>
    </source>
</evidence>
<keyword evidence="5 9" id="KW-0378">Hydrolase</keyword>
<dbReference type="GO" id="GO:0071555">
    <property type="term" value="P:cell wall organization"/>
    <property type="evidence" value="ECO:0007669"/>
    <property type="project" value="UniProtKB-KW"/>
</dbReference>
<dbReference type="PANTHER" id="PTHR31375">
    <property type="match status" value="1"/>
</dbReference>
<evidence type="ECO:0000256" key="6">
    <source>
        <dbReference type="ARBA" id="ARBA00023295"/>
    </source>
</evidence>
<comment type="caution">
    <text evidence="11">The sequence shown here is derived from an EMBL/GenBank/DDBJ whole genome shotgun (WGS) entry which is preliminary data.</text>
</comment>
<evidence type="ECO:0000256" key="5">
    <source>
        <dbReference type="ARBA" id="ARBA00022801"/>
    </source>
</evidence>
<gene>
    <name evidence="11" type="ORF">CJ030_MR4G011962</name>
</gene>
<name>A0A6A1VTX2_9ROSI</name>
<dbReference type="InterPro" id="IPR011050">
    <property type="entry name" value="Pectin_lyase_fold/virulence"/>
</dbReference>